<name>A0A3Q0RPL9_AMPCI</name>
<keyword evidence="4" id="KW-0677">Repeat</keyword>
<sequence length="123" mass="13409">LTPPNQLQIYRPLLRLVNSPDRCSGRVEILHDGQWGTVCDDEWDFKDAQVVCRAMDCGPPQAAKSDAFFGEGQGVIWLDDVNCLGNETSLIHCRRSSFGENNCGHGEDAGVICSDTAPGQSDL</sequence>
<dbReference type="InterPro" id="IPR001190">
    <property type="entry name" value="SRCR"/>
</dbReference>
<dbReference type="Gene3D" id="3.10.250.10">
    <property type="entry name" value="SRCR-like domain"/>
    <property type="match status" value="1"/>
</dbReference>
<dbReference type="Ensembl" id="ENSACIT00000012914.1">
    <property type="protein sequence ID" value="ENSACIP00000012561.1"/>
    <property type="gene ID" value="ENSACIG00000009812.1"/>
</dbReference>
<keyword evidence="10" id="KW-1185">Reference proteome</keyword>
<keyword evidence="3" id="KW-0732">Signal</keyword>
<dbReference type="AlphaFoldDB" id="A0A3Q0RPL9"/>
<dbReference type="OMA" id="TICHDGF"/>
<dbReference type="GO" id="GO:0005886">
    <property type="term" value="C:plasma membrane"/>
    <property type="evidence" value="ECO:0007669"/>
    <property type="project" value="TreeGrafter"/>
</dbReference>
<dbReference type="PANTHER" id="PTHR48071">
    <property type="entry name" value="SRCR DOMAIN-CONTAINING PROTEIN"/>
    <property type="match status" value="1"/>
</dbReference>
<evidence type="ECO:0000256" key="5">
    <source>
        <dbReference type="ARBA" id="ARBA00023157"/>
    </source>
</evidence>
<dbReference type="PRINTS" id="PR00258">
    <property type="entry name" value="SPERACTRCPTR"/>
</dbReference>
<dbReference type="PROSITE" id="PS50287">
    <property type="entry name" value="SRCR_2"/>
    <property type="match status" value="1"/>
</dbReference>
<accession>A0A3Q0RPL9</accession>
<dbReference type="Proteomes" id="UP000261340">
    <property type="component" value="Unplaced"/>
</dbReference>
<dbReference type="SUPFAM" id="SSF56487">
    <property type="entry name" value="SRCR-like"/>
    <property type="match status" value="1"/>
</dbReference>
<evidence type="ECO:0000313" key="9">
    <source>
        <dbReference type="Ensembl" id="ENSACIP00000012561.1"/>
    </source>
</evidence>
<keyword evidence="6" id="KW-0325">Glycoprotein</keyword>
<feature type="domain" description="SRCR" evidence="8">
    <location>
        <begin position="14"/>
        <end position="114"/>
    </location>
</feature>
<dbReference type="GO" id="GO:0031638">
    <property type="term" value="P:zymogen activation"/>
    <property type="evidence" value="ECO:0007669"/>
    <property type="project" value="TreeGrafter"/>
</dbReference>
<evidence type="ECO:0000259" key="8">
    <source>
        <dbReference type="PROSITE" id="PS50287"/>
    </source>
</evidence>
<keyword evidence="2" id="KW-0964">Secreted</keyword>
<dbReference type="GO" id="GO:0005615">
    <property type="term" value="C:extracellular space"/>
    <property type="evidence" value="ECO:0007669"/>
    <property type="project" value="TreeGrafter"/>
</dbReference>
<evidence type="ECO:0000313" key="10">
    <source>
        <dbReference type="Proteomes" id="UP000261340"/>
    </source>
</evidence>
<dbReference type="STRING" id="61819.ENSACIP00000012561"/>
<organism evidence="9 10">
    <name type="scientific">Amphilophus citrinellus</name>
    <name type="common">Midas cichlid</name>
    <name type="synonym">Cichlasoma citrinellum</name>
    <dbReference type="NCBI Taxonomy" id="61819"/>
    <lineage>
        <taxon>Eukaryota</taxon>
        <taxon>Metazoa</taxon>
        <taxon>Chordata</taxon>
        <taxon>Craniata</taxon>
        <taxon>Vertebrata</taxon>
        <taxon>Euteleostomi</taxon>
        <taxon>Actinopterygii</taxon>
        <taxon>Neopterygii</taxon>
        <taxon>Teleostei</taxon>
        <taxon>Neoteleostei</taxon>
        <taxon>Acanthomorphata</taxon>
        <taxon>Ovalentaria</taxon>
        <taxon>Cichlomorphae</taxon>
        <taxon>Cichliformes</taxon>
        <taxon>Cichlidae</taxon>
        <taxon>New World cichlids</taxon>
        <taxon>Cichlasomatinae</taxon>
        <taxon>Heroini</taxon>
        <taxon>Amphilophus</taxon>
    </lineage>
</organism>
<evidence type="ECO:0000256" key="2">
    <source>
        <dbReference type="ARBA" id="ARBA00022525"/>
    </source>
</evidence>
<dbReference type="GO" id="GO:0004252">
    <property type="term" value="F:serine-type endopeptidase activity"/>
    <property type="evidence" value="ECO:0007669"/>
    <property type="project" value="TreeGrafter"/>
</dbReference>
<evidence type="ECO:0000256" key="1">
    <source>
        <dbReference type="ARBA" id="ARBA00004613"/>
    </source>
</evidence>
<dbReference type="InterPro" id="IPR036772">
    <property type="entry name" value="SRCR-like_dom_sf"/>
</dbReference>
<evidence type="ECO:0000256" key="4">
    <source>
        <dbReference type="ARBA" id="ARBA00022737"/>
    </source>
</evidence>
<protein>
    <recommendedName>
        <fullName evidence="8">SRCR domain-containing protein</fullName>
    </recommendedName>
</protein>
<dbReference type="FunFam" id="3.10.250.10:FF:000006">
    <property type="entry name" value="neurotrypsin isoform X2"/>
    <property type="match status" value="1"/>
</dbReference>
<comment type="subcellular location">
    <subcellularLocation>
        <location evidence="1">Secreted</location>
    </subcellularLocation>
</comment>
<reference evidence="9" key="2">
    <citation type="submission" date="2025-09" db="UniProtKB">
        <authorList>
            <consortium name="Ensembl"/>
        </authorList>
    </citation>
    <scope>IDENTIFICATION</scope>
</reference>
<dbReference type="GeneTree" id="ENSGT00940000164475"/>
<feature type="disulfide bond" evidence="7">
    <location>
        <begin position="39"/>
        <end position="103"/>
    </location>
</feature>
<reference evidence="9" key="1">
    <citation type="submission" date="2025-08" db="UniProtKB">
        <authorList>
            <consortium name="Ensembl"/>
        </authorList>
    </citation>
    <scope>IDENTIFICATION</scope>
</reference>
<keyword evidence="5 7" id="KW-1015">Disulfide bond</keyword>
<dbReference type="Pfam" id="PF00530">
    <property type="entry name" value="SRCR"/>
    <property type="match status" value="1"/>
</dbReference>
<dbReference type="SMART" id="SM00202">
    <property type="entry name" value="SR"/>
    <property type="match status" value="1"/>
</dbReference>
<feature type="disulfide bond" evidence="7">
    <location>
        <begin position="52"/>
        <end position="113"/>
    </location>
</feature>
<feature type="disulfide bond" evidence="7">
    <location>
        <begin position="83"/>
        <end position="93"/>
    </location>
</feature>
<evidence type="ECO:0000256" key="3">
    <source>
        <dbReference type="ARBA" id="ARBA00022729"/>
    </source>
</evidence>
<proteinExistence type="predicted"/>
<evidence type="ECO:0000256" key="7">
    <source>
        <dbReference type="PROSITE-ProRule" id="PRU00196"/>
    </source>
</evidence>
<dbReference type="PANTHER" id="PTHR48071:SF15">
    <property type="entry name" value="SRCR DOMAIN-CONTAINING PROTEIN"/>
    <property type="match status" value="1"/>
</dbReference>
<evidence type="ECO:0000256" key="6">
    <source>
        <dbReference type="ARBA" id="ARBA00023180"/>
    </source>
</evidence>